<keyword evidence="4 7" id="KW-0436">Ligase</keyword>
<accession>A0A8X6K5Y7</accession>
<dbReference type="Proteomes" id="UP000887116">
    <property type="component" value="Unassembled WGS sequence"/>
</dbReference>
<dbReference type="GO" id="GO:0005829">
    <property type="term" value="C:cytosol"/>
    <property type="evidence" value="ECO:0007669"/>
    <property type="project" value="UniProtKB-SubCell"/>
</dbReference>
<evidence type="ECO:0000256" key="3">
    <source>
        <dbReference type="ARBA" id="ARBA00015326"/>
    </source>
</evidence>
<evidence type="ECO:0000313" key="10">
    <source>
        <dbReference type="EMBL" id="GFQ65930.1"/>
    </source>
</evidence>
<dbReference type="Gene3D" id="3.40.50.12780">
    <property type="entry name" value="N-terminal domain of ligase-like"/>
    <property type="match status" value="1"/>
</dbReference>
<comment type="catalytic activity">
    <reaction evidence="7">
        <text>acetoacetate + ATP + CoA = acetoacetyl-CoA + AMP + diphosphate</text>
        <dbReference type="Rhea" id="RHEA:16117"/>
        <dbReference type="ChEBI" id="CHEBI:13705"/>
        <dbReference type="ChEBI" id="CHEBI:30616"/>
        <dbReference type="ChEBI" id="CHEBI:33019"/>
        <dbReference type="ChEBI" id="CHEBI:57286"/>
        <dbReference type="ChEBI" id="CHEBI:57287"/>
        <dbReference type="ChEBI" id="CHEBI:456215"/>
        <dbReference type="EC" id="6.2.1.16"/>
    </reaction>
</comment>
<keyword evidence="7" id="KW-0963">Cytoplasm</keyword>
<dbReference type="GO" id="GO:0006631">
    <property type="term" value="P:fatty acid metabolic process"/>
    <property type="evidence" value="ECO:0007669"/>
    <property type="project" value="UniProtKB-UniRule"/>
</dbReference>
<dbReference type="SUPFAM" id="SSF56801">
    <property type="entry name" value="Acetyl-CoA synthetase-like"/>
    <property type="match status" value="1"/>
</dbReference>
<evidence type="ECO:0000256" key="2">
    <source>
        <dbReference type="ARBA" id="ARBA00012988"/>
    </source>
</evidence>
<comment type="function">
    <text evidence="7">Converts acetoacetate to acetoacetyl-CoA in the cytosol.</text>
</comment>
<dbReference type="EC" id="6.2.1.16" evidence="2 7"/>
<evidence type="ECO:0000256" key="7">
    <source>
        <dbReference type="RuleBase" id="RU367019"/>
    </source>
</evidence>
<keyword evidence="5 7" id="KW-0547">Nucleotide-binding</keyword>
<sequence>MNSRQFTNVPLIWSPSEHDGKTVKIFQKIIEEKYLVKFGGYGDFHKWSVENLCEFWEELWDFLEVISSRRFDKVVDLNISMSDSPKWFEGARLNYAENLLKYRDDRLALIVDGEATEVKTYTFAEMYEETRLYAAAFRKFGLKKGDIVICHMSNRKEAVFVTQAVLSIGAIWTAALPMLGTQAVLERFQQLNPKVLLSEDGYRLGGKDVDMLPKLAEIVEGLPSLEKVLIVKSNSESHSKDISGIRNSCFLENFLKLGAENDGSIPPMKFEQVSVDHPITITYTSGSTGLPKGIIHGSSVLISVINFVHLNLDADRDSRWLSIMPAGTGLWLAHLTLHFLGQTLVLYEGAPFLLSPTSFWDLLGKQKVSHMIMFPDVFDEMERRNYVPTKEHDLSSFRVLATGGTTTKKKTYDFLLQVLKDTAVFTIYGCTELFQVVLGKEMTLPTYKGEINAPSLGLSMQVLDDDGKSVVGEIGEIVLSKPVPNLPIGLWNDADGSEYRKKYFSKYPGIFTLGDCGMINPVTKNWIICCRSDEALNPKGCRFGPSEIYNVVETIPEVLDYLCVPQYRKDMDERAVLFLKMKDGYSFNQDLVSRVKKVIEKDCSFQHVPEVVLEVTDIPYSLTGKRTEVIVKKIINKFPHSSVSVKNPESLQYYYNIPELKEF</sequence>
<dbReference type="NCBIfam" id="TIGR01217">
    <property type="entry name" value="ac_ac_CoA_syn"/>
    <property type="match status" value="1"/>
</dbReference>
<dbReference type="AlphaFoldDB" id="A0A8X6K5Y7"/>
<feature type="domain" description="Acetyl-coenzyme A synthetase N-terminal" evidence="9">
    <location>
        <begin position="41"/>
        <end position="98"/>
    </location>
</feature>
<comment type="subcellular location">
    <subcellularLocation>
        <location evidence="7">Cytoplasm</location>
        <location evidence="7">Cytosol</location>
    </subcellularLocation>
</comment>
<keyword evidence="7" id="KW-0276">Fatty acid metabolism</keyword>
<evidence type="ECO:0000256" key="1">
    <source>
        <dbReference type="ARBA" id="ARBA00006432"/>
    </source>
</evidence>
<dbReference type="InterPro" id="IPR020845">
    <property type="entry name" value="AMP-binding_CS"/>
</dbReference>
<comment type="similarity">
    <text evidence="1 7">Belongs to the ATP-dependent AMP-binding enzyme family.</text>
</comment>
<organism evidence="10 11">
    <name type="scientific">Trichonephila clavata</name>
    <name type="common">Joro spider</name>
    <name type="synonym">Nephila clavata</name>
    <dbReference type="NCBI Taxonomy" id="2740835"/>
    <lineage>
        <taxon>Eukaryota</taxon>
        <taxon>Metazoa</taxon>
        <taxon>Ecdysozoa</taxon>
        <taxon>Arthropoda</taxon>
        <taxon>Chelicerata</taxon>
        <taxon>Arachnida</taxon>
        <taxon>Araneae</taxon>
        <taxon>Araneomorphae</taxon>
        <taxon>Entelegynae</taxon>
        <taxon>Araneoidea</taxon>
        <taxon>Nephilidae</taxon>
        <taxon>Trichonephila</taxon>
    </lineage>
</organism>
<evidence type="ECO:0000259" key="9">
    <source>
        <dbReference type="Pfam" id="PF16177"/>
    </source>
</evidence>
<evidence type="ECO:0000256" key="4">
    <source>
        <dbReference type="ARBA" id="ARBA00022598"/>
    </source>
</evidence>
<dbReference type="Pfam" id="PF16177">
    <property type="entry name" value="ACAS_N"/>
    <property type="match status" value="1"/>
</dbReference>
<dbReference type="PANTHER" id="PTHR42921">
    <property type="entry name" value="ACETOACETYL-COA SYNTHETASE"/>
    <property type="match status" value="1"/>
</dbReference>
<keyword evidence="6 7" id="KW-0067">ATP-binding</keyword>
<dbReference type="InterPro" id="IPR032387">
    <property type="entry name" value="ACAS_N"/>
</dbReference>
<dbReference type="Gene3D" id="3.30.300.30">
    <property type="match status" value="1"/>
</dbReference>
<dbReference type="GO" id="GO:0030729">
    <property type="term" value="F:acetoacetate-CoA ligase activity"/>
    <property type="evidence" value="ECO:0007669"/>
    <property type="project" value="UniProtKB-UniRule"/>
</dbReference>
<dbReference type="PROSITE" id="PS00455">
    <property type="entry name" value="AMP_BINDING"/>
    <property type="match status" value="1"/>
</dbReference>
<proteinExistence type="inferred from homology"/>
<dbReference type="InterPro" id="IPR042099">
    <property type="entry name" value="ANL_N_sf"/>
</dbReference>
<dbReference type="InterPro" id="IPR000873">
    <property type="entry name" value="AMP-dep_synth/lig_dom"/>
</dbReference>
<dbReference type="OrthoDB" id="6434877at2759"/>
<evidence type="ECO:0000259" key="8">
    <source>
        <dbReference type="Pfam" id="PF00501"/>
    </source>
</evidence>
<dbReference type="GO" id="GO:0005524">
    <property type="term" value="F:ATP binding"/>
    <property type="evidence" value="ECO:0007669"/>
    <property type="project" value="UniProtKB-UniRule"/>
</dbReference>
<evidence type="ECO:0000256" key="6">
    <source>
        <dbReference type="ARBA" id="ARBA00022840"/>
    </source>
</evidence>
<evidence type="ECO:0000313" key="11">
    <source>
        <dbReference type="Proteomes" id="UP000887116"/>
    </source>
</evidence>
<evidence type="ECO:0000256" key="5">
    <source>
        <dbReference type="ARBA" id="ARBA00022741"/>
    </source>
</evidence>
<dbReference type="PANTHER" id="PTHR42921:SF1">
    <property type="entry name" value="ACETOACETYL-COA SYNTHETASE"/>
    <property type="match status" value="1"/>
</dbReference>
<gene>
    <name evidence="10" type="primary">AACS</name>
    <name evidence="10" type="ORF">TNCT_694931</name>
</gene>
<dbReference type="EMBL" id="BMAO01000304">
    <property type="protein sequence ID" value="GFQ65930.1"/>
    <property type="molecule type" value="Genomic_DNA"/>
</dbReference>
<name>A0A8X6K5Y7_TRICU</name>
<keyword evidence="7" id="KW-0443">Lipid metabolism</keyword>
<comment type="caution">
    <text evidence="10">The sequence shown here is derived from an EMBL/GenBank/DDBJ whole genome shotgun (WGS) entry which is preliminary data.</text>
</comment>
<dbReference type="InterPro" id="IPR005914">
    <property type="entry name" value="Acac_CoA_synth"/>
</dbReference>
<reference evidence="10" key="1">
    <citation type="submission" date="2020-07" db="EMBL/GenBank/DDBJ databases">
        <title>Multicomponent nature underlies the extraordinary mechanical properties of spider dragline silk.</title>
        <authorList>
            <person name="Kono N."/>
            <person name="Nakamura H."/>
            <person name="Mori M."/>
            <person name="Yoshida Y."/>
            <person name="Ohtoshi R."/>
            <person name="Malay A.D."/>
            <person name="Moran D.A.P."/>
            <person name="Tomita M."/>
            <person name="Numata K."/>
            <person name="Arakawa K."/>
        </authorList>
    </citation>
    <scope>NUCLEOTIDE SEQUENCE</scope>
</reference>
<dbReference type="InterPro" id="IPR045851">
    <property type="entry name" value="AMP-bd_C_sf"/>
</dbReference>
<keyword evidence="11" id="KW-1185">Reference proteome</keyword>
<dbReference type="Pfam" id="PF00501">
    <property type="entry name" value="AMP-binding"/>
    <property type="match status" value="1"/>
</dbReference>
<protein>
    <recommendedName>
        <fullName evidence="3 7">Acetoacetyl-CoA synthetase</fullName>
        <ecNumber evidence="2 7">6.2.1.16</ecNumber>
    </recommendedName>
</protein>
<feature type="domain" description="AMP-dependent synthetase/ligase" evidence="8">
    <location>
        <begin position="103"/>
        <end position="482"/>
    </location>
</feature>